<feature type="transmembrane region" description="Helical" evidence="19">
    <location>
        <begin position="159"/>
        <end position="176"/>
    </location>
</feature>
<dbReference type="EC" id="2.1.1.-" evidence="18"/>
<keyword evidence="10 18" id="KW-0378">Hydrolase</keyword>
<evidence type="ECO:0000256" key="13">
    <source>
        <dbReference type="ARBA" id="ARBA00023268"/>
    </source>
</evidence>
<dbReference type="EC" id="3.4.23.43" evidence="15 18"/>
<dbReference type="PANTHER" id="PTHR30487:SF0">
    <property type="entry name" value="PREPILIN LEADER PEPTIDASE_N-METHYLTRANSFERASE-RELATED"/>
    <property type="match status" value="1"/>
</dbReference>
<evidence type="ECO:0000256" key="9">
    <source>
        <dbReference type="ARBA" id="ARBA00022692"/>
    </source>
</evidence>
<gene>
    <name evidence="22" type="ORF">UF78_17440</name>
</gene>
<dbReference type="InterPro" id="IPR014032">
    <property type="entry name" value="Peptidase_A24A_bac"/>
</dbReference>
<comment type="catalytic activity">
    <reaction evidence="14 18">
        <text>Typically cleaves a -Gly-|-Phe- bond to release an N-terminal, basic peptide of 5-8 residues from type IV prepilin, and then N-methylates the new N-terminal amino group, the methyl donor being S-adenosyl-L-methionine.</text>
        <dbReference type="EC" id="3.4.23.43"/>
    </reaction>
</comment>
<dbReference type="PRINTS" id="PR00864">
    <property type="entry name" value="PREPILNPTASE"/>
</dbReference>
<comment type="similarity">
    <text evidence="2 17">Belongs to the peptidase A24 family.</text>
</comment>
<dbReference type="PATRIC" id="fig|316.101.peg.2364"/>
<evidence type="ECO:0000256" key="17">
    <source>
        <dbReference type="RuleBase" id="RU003793"/>
    </source>
</evidence>
<evidence type="ECO:0000256" key="5">
    <source>
        <dbReference type="ARBA" id="ARBA00022603"/>
    </source>
</evidence>
<feature type="transmembrane region" description="Helical" evidence="19">
    <location>
        <begin position="12"/>
        <end position="33"/>
    </location>
</feature>
<sequence length="288" mass="32009">MMIFDVLASNTLAFVLCALVLGLLVGSFLNVVIHRLPIMMQRDWRAQAREFLDLPAESSTTFNLILPNSHCPHCDHEIRPWENIPLVSWLALRGKCSSCRAPISRRYPLIELLCGLLSAYVAWHFGFSWQAGAMLLLTWGLLAMSMIDVDHQLLPDSIVLPLLWMGLIVNQFGLFATLPDALWGAIAGYLSLWSVYWLFKLVTGKEGMGYGDFKLLAMLGAWGGWQVLPLTILLSSVVGAVLGTIMLRMQKADIGTAIPFGPYLAIAGWIALLWGDQITSSYLQFARL</sequence>
<comment type="caution">
    <text evidence="22">The sequence shown here is derived from an EMBL/GenBank/DDBJ whole genome shotgun (WGS) entry which is preliminary data.</text>
</comment>
<feature type="domain" description="Prepilin peptidase A24 N-terminal" evidence="21">
    <location>
        <begin position="20"/>
        <end position="125"/>
    </location>
</feature>
<evidence type="ECO:0000256" key="1">
    <source>
        <dbReference type="ARBA" id="ARBA00004429"/>
    </source>
</evidence>
<dbReference type="FunFam" id="1.20.120.1220:FF:000001">
    <property type="entry name" value="Type 4 prepilin-like proteins leader peptide-processing enzyme"/>
    <property type="match status" value="1"/>
</dbReference>
<evidence type="ECO:0000256" key="12">
    <source>
        <dbReference type="ARBA" id="ARBA00023136"/>
    </source>
</evidence>
<reference evidence="22 23" key="1">
    <citation type="submission" date="2015-02" db="EMBL/GenBank/DDBJ databases">
        <title>Draft genome sequence of Pseudomonas stutzeri NT0128 isolated from wheat (Triticum turgidum) rhizosphere.</title>
        <authorList>
            <person name="Tovi N."/>
            <person name="Frenk S."/>
            <person name="Hadar Y."/>
            <person name="Minz D."/>
        </authorList>
    </citation>
    <scope>NUCLEOTIDE SEQUENCE [LARGE SCALE GENOMIC DNA]</scope>
    <source>
        <strain evidence="22 23">NT0128</strain>
    </source>
</reference>
<comment type="function">
    <text evidence="18">Plays an essential role in type IV pili and type II pseudopili formation by proteolytically removing the leader sequence from substrate proteins and subsequently monomethylating the alpha-amino group of the newly exposed N-terminal phenylalanine.</text>
</comment>
<feature type="domain" description="Prepilin type IV endopeptidase peptidase" evidence="20">
    <location>
        <begin position="135"/>
        <end position="243"/>
    </location>
</feature>
<dbReference type="GO" id="GO:0005886">
    <property type="term" value="C:plasma membrane"/>
    <property type="evidence" value="ECO:0007669"/>
    <property type="project" value="UniProtKB-SubCell"/>
</dbReference>
<dbReference type="GO" id="GO:0004190">
    <property type="term" value="F:aspartic-type endopeptidase activity"/>
    <property type="evidence" value="ECO:0007669"/>
    <property type="project" value="UniProtKB-EC"/>
</dbReference>
<evidence type="ECO:0000256" key="7">
    <source>
        <dbReference type="ARBA" id="ARBA00022679"/>
    </source>
</evidence>
<evidence type="ECO:0000256" key="3">
    <source>
        <dbReference type="ARBA" id="ARBA00022475"/>
    </source>
</evidence>
<evidence type="ECO:0000259" key="20">
    <source>
        <dbReference type="Pfam" id="PF01478"/>
    </source>
</evidence>
<keyword evidence="8" id="KW-0949">S-adenosyl-L-methionine</keyword>
<dbReference type="EMBL" id="JYHV01000034">
    <property type="protein sequence ID" value="KJH80198.1"/>
    <property type="molecule type" value="Genomic_DNA"/>
</dbReference>
<evidence type="ECO:0000259" key="21">
    <source>
        <dbReference type="Pfam" id="PF06750"/>
    </source>
</evidence>
<feature type="transmembrane region" description="Helical" evidence="19">
    <location>
        <begin position="254"/>
        <end position="274"/>
    </location>
</feature>
<dbReference type="InterPro" id="IPR050882">
    <property type="entry name" value="Prepilin_peptidase/N-MTase"/>
</dbReference>
<keyword evidence="13 18" id="KW-0511">Multifunctional enzyme</keyword>
<dbReference type="GO" id="GO:0006465">
    <property type="term" value="P:signal peptide processing"/>
    <property type="evidence" value="ECO:0007669"/>
    <property type="project" value="TreeGrafter"/>
</dbReference>
<evidence type="ECO:0000256" key="10">
    <source>
        <dbReference type="ARBA" id="ARBA00022801"/>
    </source>
</evidence>
<evidence type="ECO:0000256" key="11">
    <source>
        <dbReference type="ARBA" id="ARBA00022989"/>
    </source>
</evidence>
<dbReference type="AlphaFoldDB" id="A0A0D9AGV4"/>
<dbReference type="PANTHER" id="PTHR30487">
    <property type="entry name" value="TYPE 4 PREPILIN-LIKE PROTEINS LEADER PEPTIDE-PROCESSING ENZYME"/>
    <property type="match status" value="1"/>
</dbReference>
<evidence type="ECO:0000256" key="19">
    <source>
        <dbReference type="SAM" id="Phobius"/>
    </source>
</evidence>
<proteinExistence type="inferred from homology"/>
<evidence type="ECO:0000256" key="18">
    <source>
        <dbReference type="RuleBase" id="RU003794"/>
    </source>
</evidence>
<keyword evidence="5 18" id="KW-0489">Methyltransferase</keyword>
<evidence type="ECO:0000256" key="2">
    <source>
        <dbReference type="ARBA" id="ARBA00005801"/>
    </source>
</evidence>
<dbReference type="OrthoDB" id="9789291at2"/>
<dbReference type="InterPro" id="IPR000045">
    <property type="entry name" value="Prepilin_IV_endopep_pep"/>
</dbReference>
<dbReference type="Gene3D" id="1.20.120.1220">
    <property type="match status" value="1"/>
</dbReference>
<keyword evidence="6 18" id="KW-0645">Protease</keyword>
<organism evidence="22 23">
    <name type="scientific">Stutzerimonas stutzeri</name>
    <name type="common">Pseudomonas stutzeri</name>
    <dbReference type="NCBI Taxonomy" id="316"/>
    <lineage>
        <taxon>Bacteria</taxon>
        <taxon>Pseudomonadati</taxon>
        <taxon>Pseudomonadota</taxon>
        <taxon>Gammaproteobacteria</taxon>
        <taxon>Pseudomonadales</taxon>
        <taxon>Pseudomonadaceae</taxon>
        <taxon>Stutzerimonas</taxon>
    </lineage>
</organism>
<evidence type="ECO:0000256" key="16">
    <source>
        <dbReference type="ARBA" id="ARBA00071870"/>
    </source>
</evidence>
<keyword evidence="7 18" id="KW-0808">Transferase</keyword>
<evidence type="ECO:0000256" key="15">
    <source>
        <dbReference type="ARBA" id="ARBA00067082"/>
    </source>
</evidence>
<evidence type="ECO:0000256" key="14">
    <source>
        <dbReference type="ARBA" id="ARBA00050401"/>
    </source>
</evidence>
<feature type="transmembrane region" description="Helical" evidence="19">
    <location>
        <begin position="129"/>
        <end position="147"/>
    </location>
</feature>
<evidence type="ECO:0000313" key="22">
    <source>
        <dbReference type="EMBL" id="KJH80198.1"/>
    </source>
</evidence>
<accession>A0A0D9AGV4</accession>
<evidence type="ECO:0000256" key="4">
    <source>
        <dbReference type="ARBA" id="ARBA00022519"/>
    </source>
</evidence>
<dbReference type="GO" id="GO:0032259">
    <property type="term" value="P:methylation"/>
    <property type="evidence" value="ECO:0007669"/>
    <property type="project" value="UniProtKB-KW"/>
</dbReference>
<dbReference type="GO" id="GO:0008168">
    <property type="term" value="F:methyltransferase activity"/>
    <property type="evidence" value="ECO:0007669"/>
    <property type="project" value="UniProtKB-KW"/>
</dbReference>
<keyword evidence="11 19" id="KW-1133">Transmembrane helix</keyword>
<keyword evidence="9 18" id="KW-0812">Transmembrane</keyword>
<dbReference type="Proteomes" id="UP000032487">
    <property type="component" value="Unassembled WGS sequence"/>
</dbReference>
<dbReference type="InterPro" id="IPR010627">
    <property type="entry name" value="Prepilin_pept_A24_N"/>
</dbReference>
<evidence type="ECO:0000256" key="8">
    <source>
        <dbReference type="ARBA" id="ARBA00022691"/>
    </source>
</evidence>
<comment type="subcellular location">
    <subcellularLocation>
        <location evidence="1">Cell inner membrane</location>
        <topology evidence="1">Multi-pass membrane protein</topology>
    </subcellularLocation>
    <subcellularLocation>
        <location evidence="18">Cell membrane</location>
        <topology evidence="18">Multi-pass membrane protein</topology>
    </subcellularLocation>
</comment>
<protein>
    <recommendedName>
        <fullName evidence="16 18">Prepilin leader peptidase/N-methyltransferase</fullName>
        <ecNumber evidence="18">2.1.1.-</ecNumber>
        <ecNumber evidence="15 18">3.4.23.43</ecNumber>
    </recommendedName>
</protein>
<dbReference type="Pfam" id="PF06750">
    <property type="entry name" value="A24_N_bact"/>
    <property type="match status" value="1"/>
</dbReference>
<feature type="transmembrane region" description="Helical" evidence="19">
    <location>
        <begin position="182"/>
        <end position="203"/>
    </location>
</feature>
<feature type="transmembrane region" description="Helical" evidence="19">
    <location>
        <begin position="215"/>
        <end position="242"/>
    </location>
</feature>
<evidence type="ECO:0000256" key="6">
    <source>
        <dbReference type="ARBA" id="ARBA00022670"/>
    </source>
</evidence>
<keyword evidence="12 19" id="KW-0472">Membrane</keyword>
<evidence type="ECO:0000313" key="23">
    <source>
        <dbReference type="Proteomes" id="UP000032487"/>
    </source>
</evidence>
<keyword evidence="4" id="KW-0997">Cell inner membrane</keyword>
<name>A0A0D9AGV4_STUST</name>
<dbReference type="Pfam" id="PF01478">
    <property type="entry name" value="Peptidase_A24"/>
    <property type="match status" value="1"/>
</dbReference>
<keyword evidence="3" id="KW-1003">Cell membrane</keyword>